<dbReference type="InterPro" id="IPR002300">
    <property type="entry name" value="aa-tRNA-synth_Ia"/>
</dbReference>
<evidence type="ECO:0000313" key="20">
    <source>
        <dbReference type="Proteomes" id="UP000247409"/>
    </source>
</evidence>
<gene>
    <name evidence="19" type="ORF">BWQ96_06341</name>
</gene>
<comment type="subcellular location">
    <subcellularLocation>
        <location evidence="1">Cytoplasm</location>
    </subcellularLocation>
</comment>
<evidence type="ECO:0000256" key="8">
    <source>
        <dbReference type="ARBA" id="ARBA00022917"/>
    </source>
</evidence>
<evidence type="ECO:0000259" key="18">
    <source>
        <dbReference type="Pfam" id="PF10458"/>
    </source>
</evidence>
<evidence type="ECO:0000256" key="14">
    <source>
        <dbReference type="SAM" id="Coils"/>
    </source>
</evidence>
<evidence type="ECO:0000259" key="17">
    <source>
        <dbReference type="Pfam" id="PF08264"/>
    </source>
</evidence>
<dbReference type="GO" id="GO:0005829">
    <property type="term" value="C:cytosol"/>
    <property type="evidence" value="ECO:0007669"/>
    <property type="project" value="TreeGrafter"/>
</dbReference>
<dbReference type="InterPro" id="IPR001412">
    <property type="entry name" value="aa-tRNA-synth_I_CS"/>
</dbReference>
<evidence type="ECO:0000313" key="19">
    <source>
        <dbReference type="EMBL" id="PXF43875.1"/>
    </source>
</evidence>
<comment type="similarity">
    <text evidence="2 13">Belongs to the class-I aminoacyl-tRNA synthetase family.</text>
</comment>
<dbReference type="SUPFAM" id="SSF50677">
    <property type="entry name" value="ValRS/IleRS/LeuRS editing domain"/>
    <property type="match status" value="1"/>
</dbReference>
<evidence type="ECO:0000256" key="2">
    <source>
        <dbReference type="ARBA" id="ARBA00005594"/>
    </source>
</evidence>
<dbReference type="Pfam" id="PF08264">
    <property type="entry name" value="Anticodon_1"/>
    <property type="match status" value="1"/>
</dbReference>
<dbReference type="InterPro" id="IPR002303">
    <property type="entry name" value="Valyl-tRNA_ligase"/>
</dbReference>
<feature type="domain" description="Methionyl/Valyl/Leucyl/Isoleucyl-tRNA synthetase anticodon-binding" evidence="17">
    <location>
        <begin position="708"/>
        <end position="853"/>
    </location>
</feature>
<dbReference type="InterPro" id="IPR010978">
    <property type="entry name" value="tRNA-bd_arm"/>
</dbReference>
<dbReference type="GO" id="GO:0002161">
    <property type="term" value="F:aminoacyl-tRNA deacylase activity"/>
    <property type="evidence" value="ECO:0007669"/>
    <property type="project" value="InterPro"/>
</dbReference>
<keyword evidence="7 13" id="KW-0067">ATP-binding</keyword>
<dbReference type="NCBIfam" id="TIGR00422">
    <property type="entry name" value="valS"/>
    <property type="match status" value="1"/>
</dbReference>
<dbReference type="InterPro" id="IPR013155">
    <property type="entry name" value="M/V/L/I-tRNA-synth_anticd-bd"/>
</dbReference>
<keyword evidence="10 13" id="KW-0030">Aminoacyl-tRNA synthetase</keyword>
<keyword evidence="20" id="KW-1185">Reference proteome</keyword>
<name>A0A2V3IP59_9FLOR</name>
<proteinExistence type="inferred from homology"/>
<dbReference type="Pfam" id="PF10458">
    <property type="entry name" value="Val_tRNA-synt_C"/>
    <property type="match status" value="1"/>
</dbReference>
<evidence type="ECO:0000256" key="12">
    <source>
        <dbReference type="ARBA" id="ARBA00047552"/>
    </source>
</evidence>
<evidence type="ECO:0000256" key="15">
    <source>
        <dbReference type="SAM" id="MobiDB-lite"/>
    </source>
</evidence>
<dbReference type="EMBL" id="NBIV01000108">
    <property type="protein sequence ID" value="PXF43875.1"/>
    <property type="molecule type" value="Genomic_DNA"/>
</dbReference>
<dbReference type="InterPro" id="IPR009080">
    <property type="entry name" value="tRNAsynth_Ia_anticodon-bd"/>
</dbReference>
<dbReference type="InterPro" id="IPR019499">
    <property type="entry name" value="Val-tRNA_synth_tRNA-bd"/>
</dbReference>
<comment type="caution">
    <text evidence="19">The sequence shown here is derived from an EMBL/GenBank/DDBJ whole genome shotgun (WGS) entry which is preliminary data.</text>
</comment>
<dbReference type="FunFam" id="3.40.50.620:FF:000078">
    <property type="entry name" value="Valine--tRNA ligase, mitochondrial"/>
    <property type="match status" value="1"/>
</dbReference>
<comment type="catalytic activity">
    <reaction evidence="12">
        <text>tRNA(Val) + L-valine + ATP = L-valyl-tRNA(Val) + AMP + diphosphate</text>
        <dbReference type="Rhea" id="RHEA:10704"/>
        <dbReference type="Rhea" id="RHEA-COMP:9672"/>
        <dbReference type="Rhea" id="RHEA-COMP:9708"/>
        <dbReference type="ChEBI" id="CHEBI:30616"/>
        <dbReference type="ChEBI" id="CHEBI:33019"/>
        <dbReference type="ChEBI" id="CHEBI:57762"/>
        <dbReference type="ChEBI" id="CHEBI:78442"/>
        <dbReference type="ChEBI" id="CHEBI:78537"/>
        <dbReference type="ChEBI" id="CHEBI:456215"/>
        <dbReference type="EC" id="6.1.1.9"/>
    </reaction>
</comment>
<dbReference type="SUPFAM" id="SSF52374">
    <property type="entry name" value="Nucleotidylyl transferase"/>
    <property type="match status" value="1"/>
</dbReference>
<dbReference type="Gene3D" id="3.90.740.10">
    <property type="entry name" value="Valyl/Leucyl/Isoleucyl-tRNA synthetase, editing domain"/>
    <property type="match status" value="2"/>
</dbReference>
<dbReference type="CDD" id="cd00817">
    <property type="entry name" value="ValRS_core"/>
    <property type="match status" value="1"/>
</dbReference>
<dbReference type="AlphaFoldDB" id="A0A2V3IP59"/>
<dbReference type="InterPro" id="IPR009008">
    <property type="entry name" value="Val/Leu/Ile-tRNA-synth_edit"/>
</dbReference>
<reference evidence="19 20" key="1">
    <citation type="journal article" date="2018" name="Mol. Biol. Evol.">
        <title>Analysis of the draft genome of the red seaweed Gracilariopsis chorda provides insights into genome size evolution in Rhodophyta.</title>
        <authorList>
            <person name="Lee J."/>
            <person name="Yang E.C."/>
            <person name="Graf L."/>
            <person name="Yang J.H."/>
            <person name="Qiu H."/>
            <person name="Zel Zion U."/>
            <person name="Chan C.X."/>
            <person name="Stephens T.G."/>
            <person name="Weber A.P.M."/>
            <person name="Boo G.H."/>
            <person name="Boo S.M."/>
            <person name="Kim K.M."/>
            <person name="Shin Y."/>
            <person name="Jung M."/>
            <person name="Lee S.J."/>
            <person name="Yim H.S."/>
            <person name="Lee J.H."/>
            <person name="Bhattacharya D."/>
            <person name="Yoon H.S."/>
        </authorList>
    </citation>
    <scope>NUCLEOTIDE SEQUENCE [LARGE SCALE GENOMIC DNA]</scope>
    <source>
        <strain evidence="19 20">SKKU-2015</strain>
        <tissue evidence="19">Whole body</tissue>
    </source>
</reference>
<dbReference type="GO" id="GO:0006438">
    <property type="term" value="P:valyl-tRNA aminoacylation"/>
    <property type="evidence" value="ECO:0007669"/>
    <property type="project" value="InterPro"/>
</dbReference>
<dbReference type="FunFam" id="1.10.730.10:FF:000014">
    <property type="entry name" value="Valine--tRNA ligase"/>
    <property type="match status" value="1"/>
</dbReference>
<keyword evidence="5 13" id="KW-0436">Ligase</keyword>
<evidence type="ECO:0000256" key="3">
    <source>
        <dbReference type="ARBA" id="ARBA00013169"/>
    </source>
</evidence>
<dbReference type="Gene3D" id="1.10.287.380">
    <property type="entry name" value="Valyl-tRNA synthetase, C-terminal domain"/>
    <property type="match status" value="1"/>
</dbReference>
<evidence type="ECO:0000256" key="13">
    <source>
        <dbReference type="RuleBase" id="RU363035"/>
    </source>
</evidence>
<dbReference type="PANTHER" id="PTHR11946">
    <property type="entry name" value="VALYL-TRNA SYNTHETASES"/>
    <property type="match status" value="1"/>
</dbReference>
<dbReference type="NCBIfam" id="NF004349">
    <property type="entry name" value="PRK05729.1"/>
    <property type="match status" value="1"/>
</dbReference>
<dbReference type="InterPro" id="IPR033705">
    <property type="entry name" value="Anticodon_Ia_Val"/>
</dbReference>
<evidence type="ECO:0000256" key="7">
    <source>
        <dbReference type="ARBA" id="ARBA00022840"/>
    </source>
</evidence>
<feature type="domain" description="Aminoacyl-tRNA synthetase class Ia" evidence="16">
    <location>
        <begin position="98"/>
        <end position="652"/>
    </location>
</feature>
<dbReference type="Pfam" id="PF00133">
    <property type="entry name" value="tRNA-synt_1"/>
    <property type="match status" value="1"/>
</dbReference>
<evidence type="ECO:0000256" key="1">
    <source>
        <dbReference type="ARBA" id="ARBA00004496"/>
    </source>
</evidence>
<dbReference type="CDD" id="cd07962">
    <property type="entry name" value="Anticodon_Ia_Val"/>
    <property type="match status" value="1"/>
</dbReference>
<evidence type="ECO:0000256" key="9">
    <source>
        <dbReference type="ARBA" id="ARBA00023054"/>
    </source>
</evidence>
<protein>
    <recommendedName>
        <fullName evidence="3">valine--tRNA ligase</fullName>
        <ecNumber evidence="3">6.1.1.9</ecNumber>
    </recommendedName>
    <alternativeName>
        <fullName evidence="11">Valyl-tRNA synthetase</fullName>
    </alternativeName>
</protein>
<sequence>MLSNTAFITPWAPRLLRGAQVSSLRLKSFREHRLNFRTRTTSRILHTPCASAVSPSSDPFRSNYAPPKSDPLPPLPEELRPHREMPPRYDPQAVEQVLYQWWESAGLFKPCVPNGKEPFTICMPPPNVTGGLHMGHAMFATVEDILTRFHRMRGRPTLWLPGTDHAGIATQLVVEKELAKDGLTRDQLGRENFLKRVWKWKEEKGDYINVQMRRLGASCDWDRSRFTLEEHMSAAVAEAFKRLHDQGLIYRGDYMVNWSPTLRTAVSDLEVEFSEENGKLYYFRYPLSDGSGFIPVATTRPETILGDTAVCVHPADERYSQYVGKTVRVPVTGRDIPVIADEYVDREFGTGALKITPGHDHNDYELGKKHNLPIINILDKDATLNSNGGNLAGMDRFEARGKLWDAMDKEGLVIKVEDHVNRVPRSQRGGEIVEPLVSTQWFVKMKSLAEKAIGKVRDGDIVIEPQRFEKVYFNWLEDIRDWCVSRQLWWGHRIPVWYVEEHSGEYIVARSDKEAAQIASEKYNGEAVTLKQETDVLDTWFSSGLWPFSTMGWPNEDAEDLKTFFPGSIMETGYDILFFWVARMIMLSLWFTGEVPFHIVYLHGLVRDKHGRKMSKTVGNVIDPIDVISSYGTDALRYTLVTGSTPGQDIPLSNERIESNRNFANKLWNASRFIIGNLDKISDEERHELATVAISDFGKSIEHLPLPERYIISKLHILVNTVTDGLETLTFGDAGRQIYEFLWDEFADWYVETSKTRFFGTDDEACRDTRATLVYVMDTCLRLLHPFMPYVTEAIWHRFPREGSPEQALIIAEWPSGGSIDQDAIERFERLQSLVRYIRNARAEYQVDHGRKIPLTVRTDAVTASDVEAEKGMLFLLTKVNSEKLTIEIADGAERPTTETESGDNALHLYIADNLEGVIPMRDMIDFEKERKRLEKQSLKLQKDLNGLQKRLSAPGFADKAPPAVVAKTRTSADELDSQLTSLTKRLAAIEKLATAE</sequence>
<dbReference type="Gene3D" id="3.40.50.620">
    <property type="entry name" value="HUPs"/>
    <property type="match status" value="2"/>
</dbReference>
<dbReference type="PRINTS" id="PR00986">
    <property type="entry name" value="TRNASYNTHVAL"/>
</dbReference>
<dbReference type="FunFam" id="3.40.50.620:FF:000020">
    <property type="entry name" value="Valine--tRNA ligase, mitochondrial"/>
    <property type="match status" value="1"/>
</dbReference>
<dbReference type="STRING" id="448386.A0A2V3IP59"/>
<evidence type="ECO:0000256" key="11">
    <source>
        <dbReference type="ARBA" id="ARBA00029936"/>
    </source>
</evidence>
<organism evidence="19 20">
    <name type="scientific">Gracilariopsis chorda</name>
    <dbReference type="NCBI Taxonomy" id="448386"/>
    <lineage>
        <taxon>Eukaryota</taxon>
        <taxon>Rhodophyta</taxon>
        <taxon>Florideophyceae</taxon>
        <taxon>Rhodymeniophycidae</taxon>
        <taxon>Gracilariales</taxon>
        <taxon>Gracilariaceae</taxon>
        <taxon>Gracilariopsis</taxon>
    </lineage>
</organism>
<accession>A0A2V3IP59</accession>
<evidence type="ECO:0000259" key="16">
    <source>
        <dbReference type="Pfam" id="PF00133"/>
    </source>
</evidence>
<dbReference type="InterPro" id="IPR014729">
    <property type="entry name" value="Rossmann-like_a/b/a_fold"/>
</dbReference>
<keyword evidence="9 14" id="KW-0175">Coiled coil</keyword>
<keyword evidence="6 13" id="KW-0547">Nucleotide-binding</keyword>
<dbReference type="GO" id="GO:0004832">
    <property type="term" value="F:valine-tRNA ligase activity"/>
    <property type="evidence" value="ECO:0007669"/>
    <property type="project" value="UniProtKB-EC"/>
</dbReference>
<dbReference type="PANTHER" id="PTHR11946:SF93">
    <property type="entry name" value="VALINE--TRNA LIGASE, CHLOROPLASTIC_MITOCHONDRIAL 2"/>
    <property type="match status" value="1"/>
</dbReference>
<keyword evidence="8 13" id="KW-0648">Protein biosynthesis</keyword>
<keyword evidence="4" id="KW-0963">Cytoplasm</keyword>
<feature type="region of interest" description="Disordered" evidence="15">
    <location>
        <begin position="49"/>
        <end position="80"/>
    </location>
</feature>
<dbReference type="OrthoDB" id="629407at2759"/>
<dbReference type="InterPro" id="IPR037118">
    <property type="entry name" value="Val-tRNA_synth_C_sf"/>
</dbReference>
<dbReference type="SUPFAM" id="SSF47323">
    <property type="entry name" value="Anticodon-binding domain of a subclass of class I aminoacyl-tRNA synthetases"/>
    <property type="match status" value="1"/>
</dbReference>
<dbReference type="Gene3D" id="1.10.730.10">
    <property type="entry name" value="Isoleucyl-tRNA Synthetase, Domain 1"/>
    <property type="match status" value="1"/>
</dbReference>
<dbReference type="GO" id="GO:0005524">
    <property type="term" value="F:ATP binding"/>
    <property type="evidence" value="ECO:0007669"/>
    <property type="project" value="UniProtKB-KW"/>
</dbReference>
<evidence type="ECO:0000256" key="4">
    <source>
        <dbReference type="ARBA" id="ARBA00022490"/>
    </source>
</evidence>
<dbReference type="HAMAP" id="MF_02004">
    <property type="entry name" value="Val_tRNA_synth_type1"/>
    <property type="match status" value="1"/>
</dbReference>
<feature type="coiled-coil region" evidence="14">
    <location>
        <begin position="924"/>
        <end position="993"/>
    </location>
</feature>
<dbReference type="Proteomes" id="UP000247409">
    <property type="component" value="Unassembled WGS sequence"/>
</dbReference>
<evidence type="ECO:0000256" key="5">
    <source>
        <dbReference type="ARBA" id="ARBA00022598"/>
    </source>
</evidence>
<evidence type="ECO:0000256" key="10">
    <source>
        <dbReference type="ARBA" id="ARBA00023146"/>
    </source>
</evidence>
<dbReference type="SUPFAM" id="SSF46589">
    <property type="entry name" value="tRNA-binding arm"/>
    <property type="match status" value="1"/>
</dbReference>
<dbReference type="EC" id="6.1.1.9" evidence="3"/>
<dbReference type="FunFam" id="1.10.287.380:FF:000001">
    <property type="entry name" value="Valine--tRNA ligase"/>
    <property type="match status" value="1"/>
</dbReference>
<feature type="domain" description="Valyl-tRNA synthetase tRNA-binding arm" evidence="18">
    <location>
        <begin position="926"/>
        <end position="990"/>
    </location>
</feature>
<evidence type="ECO:0000256" key="6">
    <source>
        <dbReference type="ARBA" id="ARBA00022741"/>
    </source>
</evidence>
<dbReference type="PROSITE" id="PS00178">
    <property type="entry name" value="AA_TRNA_LIGASE_I"/>
    <property type="match status" value="1"/>
</dbReference>